<dbReference type="SMART" id="SM00493">
    <property type="entry name" value="TOPRIM"/>
    <property type="match status" value="1"/>
</dbReference>
<dbReference type="PANTHER" id="PTHR30313:SF2">
    <property type="entry name" value="DNA PRIMASE"/>
    <property type="match status" value="1"/>
</dbReference>
<evidence type="ECO:0000256" key="2">
    <source>
        <dbReference type="ARBA" id="ARBA00022515"/>
    </source>
</evidence>
<dbReference type="Pfam" id="PF01807">
    <property type="entry name" value="Zn_ribbon_DnaG"/>
    <property type="match status" value="1"/>
</dbReference>
<evidence type="ECO:0000256" key="9">
    <source>
        <dbReference type="ARBA" id="ARBA00022842"/>
    </source>
</evidence>
<keyword evidence="4 12" id="KW-0548">Nucleotidyltransferase</keyword>
<evidence type="ECO:0000313" key="16">
    <source>
        <dbReference type="EMBL" id="SJZ98949.1"/>
    </source>
</evidence>
<dbReference type="SMART" id="SM00400">
    <property type="entry name" value="ZnF_CHCC"/>
    <property type="match status" value="1"/>
</dbReference>
<evidence type="ECO:0000256" key="10">
    <source>
        <dbReference type="ARBA" id="ARBA00023125"/>
    </source>
</evidence>
<dbReference type="EMBL" id="FUWX01000018">
    <property type="protein sequence ID" value="SJZ98949.1"/>
    <property type="molecule type" value="Genomic_DNA"/>
</dbReference>
<name>A0A1T4Q5E1_9FUSO</name>
<dbReference type="PIRSF" id="PIRSF002811">
    <property type="entry name" value="DnaG"/>
    <property type="match status" value="1"/>
</dbReference>
<keyword evidence="8 12" id="KW-0862">Zinc</keyword>
<evidence type="ECO:0000256" key="5">
    <source>
        <dbReference type="ARBA" id="ARBA00022705"/>
    </source>
</evidence>
<organism evidence="16 17">
    <name type="scientific">Cetobacterium ceti</name>
    <dbReference type="NCBI Taxonomy" id="180163"/>
    <lineage>
        <taxon>Bacteria</taxon>
        <taxon>Fusobacteriati</taxon>
        <taxon>Fusobacteriota</taxon>
        <taxon>Fusobacteriia</taxon>
        <taxon>Fusobacteriales</taxon>
        <taxon>Fusobacteriaceae</taxon>
        <taxon>Cetobacterium</taxon>
    </lineage>
</organism>
<protein>
    <recommendedName>
        <fullName evidence="12 13">DNA primase</fullName>
        <ecNumber evidence="12">2.7.7.101</ecNumber>
    </recommendedName>
</protein>
<keyword evidence="9" id="KW-0460">Magnesium</keyword>
<dbReference type="Proteomes" id="UP000191153">
    <property type="component" value="Unassembled WGS sequence"/>
</dbReference>
<evidence type="ECO:0000256" key="11">
    <source>
        <dbReference type="ARBA" id="ARBA00023163"/>
    </source>
</evidence>
<dbReference type="Pfam" id="PF10410">
    <property type="entry name" value="DnaB_bind"/>
    <property type="match status" value="1"/>
</dbReference>
<dbReference type="GO" id="GO:0005737">
    <property type="term" value="C:cytoplasm"/>
    <property type="evidence" value="ECO:0007669"/>
    <property type="project" value="TreeGrafter"/>
</dbReference>
<keyword evidence="2 12" id="KW-0639">Primosome</keyword>
<dbReference type="CDD" id="cd03364">
    <property type="entry name" value="TOPRIM_DnaG_primases"/>
    <property type="match status" value="1"/>
</dbReference>
<comment type="similarity">
    <text evidence="12 13">Belongs to the DnaG primase family.</text>
</comment>
<dbReference type="HAMAP" id="MF_00974">
    <property type="entry name" value="DNA_primase_DnaG"/>
    <property type="match status" value="1"/>
</dbReference>
<keyword evidence="17" id="KW-1185">Reference proteome</keyword>
<evidence type="ECO:0000256" key="3">
    <source>
        <dbReference type="ARBA" id="ARBA00022679"/>
    </source>
</evidence>
<evidence type="ECO:0000259" key="15">
    <source>
        <dbReference type="PROSITE" id="PS50880"/>
    </source>
</evidence>
<dbReference type="SUPFAM" id="SSF57783">
    <property type="entry name" value="Zinc beta-ribbon"/>
    <property type="match status" value="1"/>
</dbReference>
<dbReference type="InterPro" id="IPR002694">
    <property type="entry name" value="Znf_CHC2"/>
</dbReference>
<proteinExistence type="inferred from homology"/>
<comment type="cofactor">
    <cofactor evidence="12 13 14">
        <name>Zn(2+)</name>
        <dbReference type="ChEBI" id="CHEBI:29105"/>
    </cofactor>
    <text evidence="12 13 14">Binds 1 zinc ion per monomer.</text>
</comment>
<dbReference type="RefSeq" id="WP_078694636.1">
    <property type="nucleotide sequence ID" value="NZ_FUWX01000018.1"/>
</dbReference>
<gene>
    <name evidence="12" type="primary">dnaG</name>
    <name evidence="16" type="ORF">SAMN02745174_02188</name>
</gene>
<dbReference type="InterPro" id="IPR036977">
    <property type="entry name" value="DNA_primase_Znf_CHC2"/>
</dbReference>
<dbReference type="InterPro" id="IPR050219">
    <property type="entry name" value="DnaG_primase"/>
</dbReference>
<dbReference type="OrthoDB" id="9803773at2"/>
<dbReference type="FunFam" id="3.90.980.10:FF:000001">
    <property type="entry name" value="DNA primase"/>
    <property type="match status" value="1"/>
</dbReference>
<comment type="function">
    <text evidence="12 13">RNA polymerase that catalyzes the synthesis of short RNA molecules used as primers for DNA polymerase during DNA replication.</text>
</comment>
<evidence type="ECO:0000256" key="12">
    <source>
        <dbReference type="HAMAP-Rule" id="MF_00974"/>
    </source>
</evidence>
<dbReference type="InterPro" id="IPR030846">
    <property type="entry name" value="DnaG_bac"/>
</dbReference>
<dbReference type="EC" id="2.7.7.101" evidence="12"/>
<dbReference type="InterPro" id="IPR006295">
    <property type="entry name" value="DNA_primase_DnaG"/>
</dbReference>
<keyword evidence="5 12" id="KW-0235">DNA replication</keyword>
<dbReference type="InterPro" id="IPR037068">
    <property type="entry name" value="DNA_primase_core_N_sf"/>
</dbReference>
<dbReference type="STRING" id="180163.SAMN02745174_02188"/>
<dbReference type="GO" id="GO:0008270">
    <property type="term" value="F:zinc ion binding"/>
    <property type="evidence" value="ECO:0007669"/>
    <property type="project" value="UniProtKB-UniRule"/>
</dbReference>
<dbReference type="GO" id="GO:0006269">
    <property type="term" value="P:DNA replication, synthesis of primer"/>
    <property type="evidence" value="ECO:0007669"/>
    <property type="project" value="UniProtKB-UniRule"/>
</dbReference>
<dbReference type="Gene3D" id="3.90.580.10">
    <property type="entry name" value="Zinc finger, CHC2-type domain"/>
    <property type="match status" value="1"/>
</dbReference>
<evidence type="ECO:0000256" key="6">
    <source>
        <dbReference type="ARBA" id="ARBA00022723"/>
    </source>
</evidence>
<evidence type="ECO:0000256" key="13">
    <source>
        <dbReference type="PIRNR" id="PIRNR002811"/>
    </source>
</evidence>
<keyword evidence="11 12" id="KW-0804">Transcription</keyword>
<dbReference type="Pfam" id="PF08275">
    <property type="entry name" value="DNAG_N"/>
    <property type="match status" value="1"/>
</dbReference>
<accession>A0A1T4Q5E1</accession>
<dbReference type="SUPFAM" id="SSF56731">
    <property type="entry name" value="DNA primase core"/>
    <property type="match status" value="1"/>
</dbReference>
<keyword evidence="1 12" id="KW-0240">DNA-directed RNA polymerase</keyword>
<evidence type="ECO:0000256" key="7">
    <source>
        <dbReference type="ARBA" id="ARBA00022771"/>
    </source>
</evidence>
<dbReference type="Gene3D" id="3.90.980.10">
    <property type="entry name" value="DNA primase, catalytic core, N-terminal domain"/>
    <property type="match status" value="1"/>
</dbReference>
<dbReference type="GO" id="GO:1990077">
    <property type="term" value="C:primosome complex"/>
    <property type="evidence" value="ECO:0007669"/>
    <property type="project" value="UniProtKB-KW"/>
</dbReference>
<keyword evidence="10 12" id="KW-0238">DNA-binding</keyword>
<dbReference type="GO" id="GO:0003677">
    <property type="term" value="F:DNA binding"/>
    <property type="evidence" value="ECO:0007669"/>
    <property type="project" value="UniProtKB-KW"/>
</dbReference>
<keyword evidence="7 12" id="KW-0863">Zinc-finger</keyword>
<dbReference type="AlphaFoldDB" id="A0A1T4Q5E1"/>
<dbReference type="GO" id="GO:0000428">
    <property type="term" value="C:DNA-directed RNA polymerase complex"/>
    <property type="evidence" value="ECO:0007669"/>
    <property type="project" value="UniProtKB-KW"/>
</dbReference>
<feature type="domain" description="Toprim" evidence="15">
    <location>
        <begin position="253"/>
        <end position="334"/>
    </location>
</feature>
<evidence type="ECO:0000256" key="4">
    <source>
        <dbReference type="ARBA" id="ARBA00022695"/>
    </source>
</evidence>
<evidence type="ECO:0000256" key="1">
    <source>
        <dbReference type="ARBA" id="ARBA00022478"/>
    </source>
</evidence>
<comment type="catalytic activity">
    <reaction evidence="12">
        <text>ssDNA + n NTP = ssDNA/pppN(pN)n-1 hybrid + (n-1) diphosphate.</text>
        <dbReference type="EC" id="2.7.7.101"/>
    </reaction>
</comment>
<evidence type="ECO:0000256" key="8">
    <source>
        <dbReference type="ARBA" id="ARBA00022833"/>
    </source>
</evidence>
<dbReference type="InterPro" id="IPR034151">
    <property type="entry name" value="TOPRIM_DnaG_bac"/>
</dbReference>
<dbReference type="Pfam" id="PF13155">
    <property type="entry name" value="Toprim_2"/>
    <property type="match status" value="1"/>
</dbReference>
<dbReference type="GO" id="GO:0003899">
    <property type="term" value="F:DNA-directed RNA polymerase activity"/>
    <property type="evidence" value="ECO:0007669"/>
    <property type="project" value="UniProtKB-UniRule"/>
</dbReference>
<keyword evidence="3 12" id="KW-0808">Transferase</keyword>
<dbReference type="PANTHER" id="PTHR30313">
    <property type="entry name" value="DNA PRIMASE"/>
    <property type="match status" value="1"/>
</dbReference>
<keyword evidence="6 12" id="KW-0479">Metal-binding</keyword>
<comment type="domain">
    <text evidence="12">Contains an N-terminal zinc-binding domain, a central core domain that contains the primase activity, and a C-terminal DnaB-binding domain.</text>
</comment>
<dbReference type="FunFam" id="3.90.580.10:FF:000001">
    <property type="entry name" value="DNA primase"/>
    <property type="match status" value="1"/>
</dbReference>
<dbReference type="PROSITE" id="PS50880">
    <property type="entry name" value="TOPRIM"/>
    <property type="match status" value="1"/>
</dbReference>
<dbReference type="InterPro" id="IPR019475">
    <property type="entry name" value="DNA_primase_DnaB-bd"/>
</dbReference>
<evidence type="ECO:0000256" key="14">
    <source>
        <dbReference type="PIRSR" id="PIRSR002811-1"/>
    </source>
</evidence>
<evidence type="ECO:0000313" key="17">
    <source>
        <dbReference type="Proteomes" id="UP000191153"/>
    </source>
</evidence>
<dbReference type="InterPro" id="IPR006171">
    <property type="entry name" value="TOPRIM_dom"/>
</dbReference>
<dbReference type="InterPro" id="IPR013264">
    <property type="entry name" value="DNAG_N"/>
</dbReference>
<sequence>MKYRAEDIDFLANNLKIEEVVGEVVSLKKSGANYKGLCPFHQDSNPSFIVSPTKNICKCFVCGAGGNPIKFYADYKKINFIEAAKELSEKYKIPIREIKIRENQENNLYYEIMNSAHTYFSEQIFLNSGREALEYLSKRKINPQFIKKYGIGFASNSWNGLYDHLILKGYKEEDILELGLCKKGDKGIYDIFRNRVMFPIYSPNGKVIAFGGRTLEDRKDIPKYINSPETPIFKKGKNLYGITDRGSNIRKKNYSILMEGYMDVLSGHSYGFDVALAPLGTALTEDQGRLLKGYTNNIILAFDMDEPGKMATERAIFILKNLGFNIRVLHLEGAKDPDEYLKAYGKDEFLKEVKESLEAFDYLYKIYSKEYNLEDLMAKQKFIERFKEFFQNIENHLEKTLYLDKLSKNLDISIELLKEILIENNKKFKHRRTYEEKQVEKPILKNNSKSYDLEELTMAIIIGKLEYYRLLKNKPIKLSLWRKFSQYLDFLEENSMDTQNNIVKDILKLGVLTEDEEKKLIDISLIAFNDYSKPVDINKGIVEILSSWFKLEIKEALKTRRDIMKTMGLRRIEENLKNIHGNVSELQDLYENFLRLTKS</sequence>
<dbReference type="NCBIfam" id="TIGR01391">
    <property type="entry name" value="dnaG"/>
    <property type="match status" value="1"/>
</dbReference>
<comment type="subunit">
    <text evidence="12">Monomer. Interacts with DnaB.</text>
</comment>
<dbReference type="Gene3D" id="3.40.1360.10">
    <property type="match status" value="1"/>
</dbReference>
<reference evidence="16 17" key="1">
    <citation type="submission" date="2017-02" db="EMBL/GenBank/DDBJ databases">
        <authorList>
            <person name="Peterson S.W."/>
        </authorList>
    </citation>
    <scope>NUCLEOTIDE SEQUENCE [LARGE SCALE GENOMIC DNA]</scope>
    <source>
        <strain evidence="16 17">ATCC 700028</strain>
    </source>
</reference>
<feature type="zinc finger region" description="CHC2-type" evidence="12 14">
    <location>
        <begin position="38"/>
        <end position="62"/>
    </location>
</feature>